<gene>
    <name evidence="6" type="ORF">T231_07450</name>
</gene>
<dbReference type="InterPro" id="IPR013762">
    <property type="entry name" value="Integrase-like_cat_sf"/>
</dbReference>
<keyword evidence="4" id="KW-0233">DNA recombination</keyword>
<keyword evidence="3" id="KW-0238">DNA-binding</keyword>
<dbReference type="InterPro" id="IPR050090">
    <property type="entry name" value="Tyrosine_recombinase_XerCD"/>
</dbReference>
<dbReference type="Pfam" id="PF14659">
    <property type="entry name" value="Phage_int_SAM_3"/>
    <property type="match status" value="1"/>
</dbReference>
<feature type="domain" description="Tyr recombinase" evidence="5">
    <location>
        <begin position="107"/>
        <end position="303"/>
    </location>
</feature>
<reference evidence="6 7" key="1">
    <citation type="submission" date="2013-11" db="EMBL/GenBank/DDBJ databases">
        <title>Single cell genomics of uncultured Tannerella BU063 (oral taxon 286).</title>
        <authorList>
            <person name="Beall C.J."/>
            <person name="Campbell A.G."/>
            <person name="Griffen A.L."/>
            <person name="Podar M."/>
            <person name="Leys E.J."/>
        </authorList>
    </citation>
    <scope>NUCLEOTIDE SEQUENCE [LARGE SCALE GENOMIC DNA]</scope>
    <source>
        <strain evidence="6">Cell 6/7/9</strain>
    </source>
</reference>
<dbReference type="Pfam" id="PF00589">
    <property type="entry name" value="Phage_integrase"/>
    <property type="match status" value="1"/>
</dbReference>
<dbReference type="AlphaFoldDB" id="W2CRW4"/>
<keyword evidence="2" id="KW-0229">DNA integration</keyword>
<dbReference type="InterPro" id="IPR010998">
    <property type="entry name" value="Integrase_recombinase_N"/>
</dbReference>
<proteinExistence type="inferred from homology"/>
<evidence type="ECO:0000256" key="2">
    <source>
        <dbReference type="ARBA" id="ARBA00022908"/>
    </source>
</evidence>
<evidence type="ECO:0000256" key="3">
    <source>
        <dbReference type="ARBA" id="ARBA00023125"/>
    </source>
</evidence>
<dbReference type="Proteomes" id="UP000018874">
    <property type="component" value="Unassembled WGS sequence"/>
</dbReference>
<evidence type="ECO:0000259" key="5">
    <source>
        <dbReference type="PROSITE" id="PS51898"/>
    </source>
</evidence>
<dbReference type="CDD" id="cd01189">
    <property type="entry name" value="INT_ICEBs1_C_like"/>
    <property type="match status" value="1"/>
</dbReference>
<organism evidence="6 7">
    <name type="scientific">Tannerella sp. oral taxon BU063 isolate Cell 6/7/9</name>
    <dbReference type="NCBI Taxonomy" id="1411021"/>
    <lineage>
        <taxon>Bacteria</taxon>
        <taxon>Pseudomonadati</taxon>
        <taxon>Bacteroidota</taxon>
        <taxon>Bacteroidia</taxon>
        <taxon>Bacteroidales</taxon>
        <taxon>Tannerellaceae</taxon>
        <taxon>Tannerella</taxon>
    </lineage>
</organism>
<evidence type="ECO:0000256" key="4">
    <source>
        <dbReference type="ARBA" id="ARBA00023172"/>
    </source>
</evidence>
<evidence type="ECO:0000313" key="6">
    <source>
        <dbReference type="EMBL" id="ETK09969.1"/>
    </source>
</evidence>
<dbReference type="PANTHER" id="PTHR30349:SF64">
    <property type="entry name" value="PROPHAGE INTEGRASE INTD-RELATED"/>
    <property type="match status" value="1"/>
</dbReference>
<dbReference type="PROSITE" id="PS51898">
    <property type="entry name" value="TYR_RECOMBINASE"/>
    <property type="match status" value="1"/>
</dbReference>
<evidence type="ECO:0000313" key="7">
    <source>
        <dbReference type="Proteomes" id="UP000018874"/>
    </source>
</evidence>
<dbReference type="InterPro" id="IPR004107">
    <property type="entry name" value="Integrase_SAM-like_N"/>
</dbReference>
<dbReference type="GO" id="GO:0015074">
    <property type="term" value="P:DNA integration"/>
    <property type="evidence" value="ECO:0007669"/>
    <property type="project" value="UniProtKB-KW"/>
</dbReference>
<dbReference type="GO" id="GO:0006310">
    <property type="term" value="P:DNA recombination"/>
    <property type="evidence" value="ECO:0007669"/>
    <property type="project" value="UniProtKB-KW"/>
</dbReference>
<comment type="similarity">
    <text evidence="1">Belongs to the 'phage' integrase family.</text>
</comment>
<dbReference type="PANTHER" id="PTHR30349">
    <property type="entry name" value="PHAGE INTEGRASE-RELATED"/>
    <property type="match status" value="1"/>
</dbReference>
<accession>W2CRW4</accession>
<dbReference type="Gene3D" id="1.10.443.10">
    <property type="entry name" value="Intergrase catalytic core"/>
    <property type="match status" value="1"/>
</dbReference>
<dbReference type="InterPro" id="IPR002104">
    <property type="entry name" value="Integrase_catalytic"/>
</dbReference>
<dbReference type="Gene3D" id="1.10.150.130">
    <property type="match status" value="1"/>
</dbReference>
<sequence length="314" mass="36290">MTKPTITFRELAALWLADKEHYVKRATHAVYALQLEKHLLPTFGEAREIDEDAVQAFVLTKINAGLSPKTVKDLVVVLKMVRGYGAKHHDWAATTIQIRYPTAHTDTRPDVLTRNHQCRIMRFVREHFTFRNLGILICLSTGIRIGELCALKWSDVDPTEKVVRIRRTLQRIYIIDPDGSRHTELIEGMPKTKSSIRDIPLSNELCRLFKPLHRIVCPDFYVLTNDSKPTEPRIYRTYYNSLIDQLDIPRLKFHGLRHSFATRCIESGCDYKTVSVLLGHANISTTLDLYVHPNLDQKRCCIDRMSRSLSDRPR</sequence>
<comment type="caution">
    <text evidence="6">The sequence shown here is derived from an EMBL/GenBank/DDBJ whole genome shotgun (WGS) entry which is preliminary data.</text>
</comment>
<evidence type="ECO:0000256" key="1">
    <source>
        <dbReference type="ARBA" id="ARBA00008857"/>
    </source>
</evidence>
<keyword evidence="7" id="KW-1185">Reference proteome</keyword>
<dbReference type="InterPro" id="IPR011010">
    <property type="entry name" value="DNA_brk_join_enz"/>
</dbReference>
<dbReference type="GO" id="GO:0003677">
    <property type="term" value="F:DNA binding"/>
    <property type="evidence" value="ECO:0007669"/>
    <property type="project" value="UniProtKB-KW"/>
</dbReference>
<dbReference type="SUPFAM" id="SSF56349">
    <property type="entry name" value="DNA breaking-rejoining enzymes"/>
    <property type="match status" value="1"/>
</dbReference>
<dbReference type="PATRIC" id="fig|1411021.3.peg.811"/>
<dbReference type="EMBL" id="AYYD01000930">
    <property type="protein sequence ID" value="ETK09969.1"/>
    <property type="molecule type" value="Genomic_DNA"/>
</dbReference>
<protein>
    <submittedName>
        <fullName evidence="6">Integrase</fullName>
    </submittedName>
</protein>
<name>W2CRW4_9BACT</name>